<dbReference type="Proteomes" id="UP000291116">
    <property type="component" value="Unassembled WGS sequence"/>
</dbReference>
<dbReference type="AlphaFoldDB" id="A0A448ZHQ7"/>
<protein>
    <submittedName>
        <fullName evidence="2">Uncharacterized protein</fullName>
    </submittedName>
</protein>
<evidence type="ECO:0000256" key="1">
    <source>
        <dbReference type="SAM" id="Phobius"/>
    </source>
</evidence>
<keyword evidence="1" id="KW-0472">Membrane</keyword>
<proteinExistence type="predicted"/>
<reference evidence="2 3" key="1">
    <citation type="submission" date="2019-01" db="EMBL/GenBank/DDBJ databases">
        <authorList>
            <person name="Ferrante I. M."/>
        </authorList>
    </citation>
    <scope>NUCLEOTIDE SEQUENCE [LARGE SCALE GENOMIC DNA]</scope>
    <source>
        <strain evidence="2 3">B856</strain>
    </source>
</reference>
<feature type="transmembrane region" description="Helical" evidence="1">
    <location>
        <begin position="96"/>
        <end position="114"/>
    </location>
</feature>
<organism evidence="2 3">
    <name type="scientific">Pseudo-nitzschia multistriata</name>
    <dbReference type="NCBI Taxonomy" id="183589"/>
    <lineage>
        <taxon>Eukaryota</taxon>
        <taxon>Sar</taxon>
        <taxon>Stramenopiles</taxon>
        <taxon>Ochrophyta</taxon>
        <taxon>Bacillariophyta</taxon>
        <taxon>Bacillariophyceae</taxon>
        <taxon>Bacillariophycidae</taxon>
        <taxon>Bacillariales</taxon>
        <taxon>Bacillariaceae</taxon>
        <taxon>Pseudo-nitzschia</taxon>
    </lineage>
</organism>
<gene>
    <name evidence="2" type="ORF">PSNMU_V1.4_AUG-EV-PASAV3_0084880</name>
</gene>
<evidence type="ECO:0000313" key="2">
    <source>
        <dbReference type="EMBL" id="VEU41565.1"/>
    </source>
</evidence>
<accession>A0A448ZHQ7</accession>
<keyword evidence="1" id="KW-1133">Transmembrane helix</keyword>
<name>A0A448ZHQ7_9STRA</name>
<keyword evidence="3" id="KW-1185">Reference proteome</keyword>
<keyword evidence="1" id="KW-0812">Transmembrane</keyword>
<dbReference type="EMBL" id="CAACVS010000364">
    <property type="protein sequence ID" value="VEU41565.1"/>
    <property type="molecule type" value="Genomic_DNA"/>
</dbReference>
<sequence>MELPYASGGLVPDTCMNCITTNENYENEITEMCRSTYEDATSRCEQNMESYNSYYGQDTRGCEYIESKLASSSTSKNTASGFFRNQPEGLKLAEEYIALLVVAGLVGAGLVFFFTKKAVCKHRSGAGKEQPDGEFQDEPEFTQPSITLSIPPAVSDIAVSVKSAVQDTAAKVVSMAKGPSTAEQTGNYSAMNDITGVAEA</sequence>
<evidence type="ECO:0000313" key="3">
    <source>
        <dbReference type="Proteomes" id="UP000291116"/>
    </source>
</evidence>